<proteinExistence type="predicted"/>
<accession>A0AAE1NJ45</accession>
<name>A0AAE1NJ45_9EUCA</name>
<feature type="compositionally biased region" description="Low complexity" evidence="1">
    <location>
        <begin position="96"/>
        <end position="105"/>
    </location>
</feature>
<keyword evidence="3" id="KW-1185">Reference proteome</keyword>
<dbReference type="AlphaFoldDB" id="A0AAE1NJ45"/>
<comment type="caution">
    <text evidence="2">The sequence shown here is derived from an EMBL/GenBank/DDBJ whole genome shotgun (WGS) entry which is preliminary data.</text>
</comment>
<feature type="region of interest" description="Disordered" evidence="1">
    <location>
        <begin position="150"/>
        <end position="169"/>
    </location>
</feature>
<feature type="region of interest" description="Disordered" evidence="1">
    <location>
        <begin position="70"/>
        <end position="105"/>
    </location>
</feature>
<feature type="region of interest" description="Disordered" evidence="1">
    <location>
        <begin position="1"/>
        <end position="32"/>
    </location>
</feature>
<feature type="compositionally biased region" description="Basic and acidic residues" evidence="1">
    <location>
        <begin position="7"/>
        <end position="24"/>
    </location>
</feature>
<gene>
    <name evidence="2" type="ORF">Pmani_036762</name>
</gene>
<evidence type="ECO:0000313" key="2">
    <source>
        <dbReference type="EMBL" id="KAK4290321.1"/>
    </source>
</evidence>
<evidence type="ECO:0000256" key="1">
    <source>
        <dbReference type="SAM" id="MobiDB-lite"/>
    </source>
</evidence>
<dbReference type="Proteomes" id="UP001292094">
    <property type="component" value="Unassembled WGS sequence"/>
</dbReference>
<reference evidence="2" key="1">
    <citation type="submission" date="2023-11" db="EMBL/GenBank/DDBJ databases">
        <title>Genome assemblies of two species of porcelain crab, Petrolisthes cinctipes and Petrolisthes manimaculis (Anomura: Porcellanidae).</title>
        <authorList>
            <person name="Angst P."/>
        </authorList>
    </citation>
    <scope>NUCLEOTIDE SEQUENCE</scope>
    <source>
        <strain evidence="2">PB745_02</strain>
        <tissue evidence="2">Gill</tissue>
    </source>
</reference>
<feature type="compositionally biased region" description="Pro residues" evidence="1">
    <location>
        <begin position="71"/>
        <end position="81"/>
    </location>
</feature>
<organism evidence="2 3">
    <name type="scientific">Petrolisthes manimaculis</name>
    <dbReference type="NCBI Taxonomy" id="1843537"/>
    <lineage>
        <taxon>Eukaryota</taxon>
        <taxon>Metazoa</taxon>
        <taxon>Ecdysozoa</taxon>
        <taxon>Arthropoda</taxon>
        <taxon>Crustacea</taxon>
        <taxon>Multicrustacea</taxon>
        <taxon>Malacostraca</taxon>
        <taxon>Eumalacostraca</taxon>
        <taxon>Eucarida</taxon>
        <taxon>Decapoda</taxon>
        <taxon>Pleocyemata</taxon>
        <taxon>Anomura</taxon>
        <taxon>Galatheoidea</taxon>
        <taxon>Porcellanidae</taxon>
        <taxon>Petrolisthes</taxon>
    </lineage>
</organism>
<dbReference type="EMBL" id="JAWZYT010005522">
    <property type="protein sequence ID" value="KAK4290321.1"/>
    <property type="molecule type" value="Genomic_DNA"/>
</dbReference>
<evidence type="ECO:0000313" key="3">
    <source>
        <dbReference type="Proteomes" id="UP001292094"/>
    </source>
</evidence>
<sequence length="169" mass="18082">MDSPPLTEERAFRRFSELSTREGDFEASNSDESRAFVSIERRGPLCVAVLPPEAGVQQHLQEKVFVCLNPYTPPPSPPPSTLPSHTYPSLPPLSPSPQQTLPVSVSETGGSYLGSCVYPPGSSVGYPPDPRTALSYLLVRPEAKYLPAPALLPSLTPTLTSASPPSVVQ</sequence>
<protein>
    <submittedName>
        <fullName evidence="2">Uncharacterized protein</fullName>
    </submittedName>
</protein>